<evidence type="ECO:0000256" key="3">
    <source>
        <dbReference type="ARBA" id="ARBA00022475"/>
    </source>
</evidence>
<keyword evidence="4 7" id="KW-0812">Transmembrane</keyword>
<accession>A0A9D2K0Q3</accession>
<dbReference type="AlphaFoldDB" id="A0A9D2K0Q3"/>
<feature type="transmembrane region" description="Helical" evidence="7">
    <location>
        <begin position="138"/>
        <end position="160"/>
    </location>
</feature>
<evidence type="ECO:0000256" key="4">
    <source>
        <dbReference type="ARBA" id="ARBA00022692"/>
    </source>
</evidence>
<comment type="caution">
    <text evidence="9">The sequence shown here is derived from an EMBL/GenBank/DDBJ whole genome shotgun (WGS) entry which is preliminary data.</text>
</comment>
<keyword evidence="6 7" id="KW-0472">Membrane</keyword>
<protein>
    <submittedName>
        <fullName evidence="9">DedA family protein</fullName>
    </submittedName>
</protein>
<feature type="transmembrane region" description="Helical" evidence="7">
    <location>
        <begin position="12"/>
        <end position="30"/>
    </location>
</feature>
<keyword evidence="5 7" id="KW-1133">Transmembrane helix</keyword>
<reference evidence="9" key="2">
    <citation type="submission" date="2021-04" db="EMBL/GenBank/DDBJ databases">
        <authorList>
            <person name="Gilroy R."/>
        </authorList>
    </citation>
    <scope>NUCLEOTIDE SEQUENCE</scope>
    <source>
        <strain evidence="9">CHK196-3914</strain>
    </source>
</reference>
<dbReference type="PANTHER" id="PTHR42709">
    <property type="entry name" value="ALKALINE PHOSPHATASE LIKE PROTEIN"/>
    <property type="match status" value="1"/>
</dbReference>
<comment type="similarity">
    <text evidence="2">Belongs to the DedA family.</text>
</comment>
<gene>
    <name evidence="9" type="ORF">H9723_03600</name>
</gene>
<reference evidence="9" key="1">
    <citation type="journal article" date="2021" name="PeerJ">
        <title>Extensive microbial diversity within the chicken gut microbiome revealed by metagenomics and culture.</title>
        <authorList>
            <person name="Gilroy R."/>
            <person name="Ravi A."/>
            <person name="Getino M."/>
            <person name="Pursley I."/>
            <person name="Horton D.L."/>
            <person name="Alikhan N.F."/>
            <person name="Baker D."/>
            <person name="Gharbi K."/>
            <person name="Hall N."/>
            <person name="Watson M."/>
            <person name="Adriaenssens E.M."/>
            <person name="Foster-Nyarko E."/>
            <person name="Jarju S."/>
            <person name="Secka A."/>
            <person name="Antonio M."/>
            <person name="Oren A."/>
            <person name="Chaudhuri R.R."/>
            <person name="La Ragione R."/>
            <person name="Hildebrand F."/>
            <person name="Pallen M.J."/>
        </authorList>
    </citation>
    <scope>NUCLEOTIDE SEQUENCE</scope>
    <source>
        <strain evidence="9">CHK196-3914</strain>
    </source>
</reference>
<comment type="subcellular location">
    <subcellularLocation>
        <location evidence="1">Cell membrane</location>
        <topology evidence="1">Multi-pass membrane protein</topology>
    </subcellularLocation>
</comment>
<dbReference type="InterPro" id="IPR051311">
    <property type="entry name" value="DedA_domain"/>
</dbReference>
<dbReference type="InterPro" id="IPR032816">
    <property type="entry name" value="VTT_dom"/>
</dbReference>
<dbReference type="GO" id="GO:0005886">
    <property type="term" value="C:plasma membrane"/>
    <property type="evidence" value="ECO:0007669"/>
    <property type="project" value="UniProtKB-SubCell"/>
</dbReference>
<evidence type="ECO:0000259" key="8">
    <source>
        <dbReference type="Pfam" id="PF09335"/>
    </source>
</evidence>
<feature type="domain" description="VTT" evidence="8">
    <location>
        <begin position="45"/>
        <end position="158"/>
    </location>
</feature>
<evidence type="ECO:0000256" key="1">
    <source>
        <dbReference type="ARBA" id="ARBA00004651"/>
    </source>
</evidence>
<dbReference type="EMBL" id="DXAY01000086">
    <property type="protein sequence ID" value="HIZ74316.1"/>
    <property type="molecule type" value="Genomic_DNA"/>
</dbReference>
<sequence>MDIRTLTEYFAEYGAFFIYLIVFLEYLNLPGFPAGVIMPLSGIWAARGEISFPAVMVLTVAAGLTGSWLLYLLGRMGGPKVLGMYFRKFPKQKAVIEDKMKFLREKGCAGVFVSKLIPVARTLISIPAGMVKMNFTKYTLSSACGVFLWNLAFVGAGYFLGEPALDLLA</sequence>
<evidence type="ECO:0000256" key="7">
    <source>
        <dbReference type="SAM" id="Phobius"/>
    </source>
</evidence>
<evidence type="ECO:0000256" key="2">
    <source>
        <dbReference type="ARBA" id="ARBA00010792"/>
    </source>
</evidence>
<keyword evidence="3" id="KW-1003">Cell membrane</keyword>
<evidence type="ECO:0000313" key="9">
    <source>
        <dbReference type="EMBL" id="HIZ74316.1"/>
    </source>
</evidence>
<dbReference type="PANTHER" id="PTHR42709:SF6">
    <property type="entry name" value="UNDECAPRENYL PHOSPHATE TRANSPORTER A"/>
    <property type="match status" value="1"/>
</dbReference>
<dbReference type="Proteomes" id="UP000824116">
    <property type="component" value="Unassembled WGS sequence"/>
</dbReference>
<evidence type="ECO:0000256" key="5">
    <source>
        <dbReference type="ARBA" id="ARBA00022989"/>
    </source>
</evidence>
<proteinExistence type="inferred from homology"/>
<evidence type="ECO:0000256" key="6">
    <source>
        <dbReference type="ARBA" id="ARBA00023136"/>
    </source>
</evidence>
<organism evidence="9 10">
    <name type="scientific">Candidatus Mediterraneibacter stercoravium</name>
    <dbReference type="NCBI Taxonomy" id="2838685"/>
    <lineage>
        <taxon>Bacteria</taxon>
        <taxon>Bacillati</taxon>
        <taxon>Bacillota</taxon>
        <taxon>Clostridia</taxon>
        <taxon>Lachnospirales</taxon>
        <taxon>Lachnospiraceae</taxon>
        <taxon>Mediterraneibacter</taxon>
    </lineage>
</organism>
<name>A0A9D2K0Q3_9FIRM</name>
<dbReference type="Pfam" id="PF09335">
    <property type="entry name" value="VTT_dom"/>
    <property type="match status" value="1"/>
</dbReference>
<feature type="transmembrane region" description="Helical" evidence="7">
    <location>
        <begin position="50"/>
        <end position="74"/>
    </location>
</feature>
<evidence type="ECO:0000313" key="10">
    <source>
        <dbReference type="Proteomes" id="UP000824116"/>
    </source>
</evidence>